<keyword evidence="2" id="KW-1133">Transmembrane helix</keyword>
<dbReference type="GO" id="GO:0030474">
    <property type="term" value="P:spindle pole body duplication"/>
    <property type="evidence" value="ECO:0007669"/>
    <property type="project" value="TreeGrafter"/>
</dbReference>
<dbReference type="GO" id="GO:0070762">
    <property type="term" value="C:nuclear pore transmembrane ring"/>
    <property type="evidence" value="ECO:0007669"/>
    <property type="project" value="TreeGrafter"/>
</dbReference>
<keyword evidence="2" id="KW-0472">Membrane</keyword>
<sequence length="361" mass="41243">MSVSGTPVKMFSTPIRPVTQEKLASVREKVVRESPYLYKNKVLSDPMEGVQSTIKLINTPTATAFHRNEKSTPSSFSSVVVEPHTRKEASENSPKVDSIARKAYSLGDFENPVLAQYNRRVVNKELETKRIIFNVIIILFWNLVVKYLRLFVEHTRKGTHWRHLLHTFILERVVYPLNPHINLEESSWVRFVNIESVSHMLHLIVFYNVTVSLWRLLVKAQNVNLDDLKLTQKQKELLGISETPSDSRVLPEVVLTNKSNPSSSSPPPSKISSNQPFLFKSLRTPLKSQEHKMQERQAMSAFVNKVNAFGDLRKTTLLSKTRLNPNTTSVTAIPTPTNRSGYIPSSRYAYMMDSPSPRKRM</sequence>
<feature type="transmembrane region" description="Helical" evidence="2">
    <location>
        <begin position="131"/>
        <end position="152"/>
    </location>
</feature>
<gene>
    <name evidence="3" type="ORF">LAFE_0A06348G</name>
</gene>
<protein>
    <submittedName>
        <fullName evidence="3">LAFE_0A06348g1_1</fullName>
    </submittedName>
</protein>
<dbReference type="PANTHER" id="PTHR28003:SF1">
    <property type="entry name" value="NUCLEOPORIN POM34"/>
    <property type="match status" value="1"/>
</dbReference>
<reference evidence="3 4" key="1">
    <citation type="submission" date="2016-03" db="EMBL/GenBank/DDBJ databases">
        <authorList>
            <person name="Devillers H."/>
        </authorList>
    </citation>
    <scope>NUCLEOTIDE SEQUENCE [LARGE SCALE GENOMIC DNA]</scope>
    <source>
        <strain evidence="3">CBS 6772</strain>
    </source>
</reference>
<feature type="region of interest" description="Disordered" evidence="1">
    <location>
        <begin position="256"/>
        <end position="275"/>
    </location>
</feature>
<dbReference type="InterPro" id="IPR012578">
    <property type="entry name" value="Nucl_pore_cmplx"/>
</dbReference>
<evidence type="ECO:0000313" key="3">
    <source>
        <dbReference type="EMBL" id="SCV99581.1"/>
    </source>
</evidence>
<accession>A0A1G4M6Z6</accession>
<dbReference type="STRING" id="4955.A0A1G4M6Z6"/>
<dbReference type="AlphaFoldDB" id="A0A1G4M6Z6"/>
<evidence type="ECO:0000256" key="2">
    <source>
        <dbReference type="SAM" id="Phobius"/>
    </source>
</evidence>
<dbReference type="OrthoDB" id="4035020at2759"/>
<organism evidence="3 4">
    <name type="scientific">Lachancea fermentati</name>
    <name type="common">Zygosaccharomyces fermentati</name>
    <dbReference type="NCBI Taxonomy" id="4955"/>
    <lineage>
        <taxon>Eukaryota</taxon>
        <taxon>Fungi</taxon>
        <taxon>Dikarya</taxon>
        <taxon>Ascomycota</taxon>
        <taxon>Saccharomycotina</taxon>
        <taxon>Saccharomycetes</taxon>
        <taxon>Saccharomycetales</taxon>
        <taxon>Saccharomycetaceae</taxon>
        <taxon>Lachancea</taxon>
    </lineage>
</organism>
<dbReference type="GO" id="GO:0006606">
    <property type="term" value="P:protein import into nucleus"/>
    <property type="evidence" value="ECO:0007669"/>
    <property type="project" value="TreeGrafter"/>
</dbReference>
<keyword evidence="4" id="KW-1185">Reference proteome</keyword>
<dbReference type="PANTHER" id="PTHR28003">
    <property type="entry name" value="NUCLEOPORIN POM34"/>
    <property type="match status" value="1"/>
</dbReference>
<proteinExistence type="predicted"/>
<feature type="region of interest" description="Disordered" evidence="1">
    <location>
        <begin position="75"/>
        <end position="94"/>
    </location>
</feature>
<keyword evidence="2" id="KW-0812">Transmembrane</keyword>
<dbReference type="GO" id="GO:0005640">
    <property type="term" value="C:nuclear outer membrane"/>
    <property type="evidence" value="ECO:0007669"/>
    <property type="project" value="TreeGrafter"/>
</dbReference>
<dbReference type="Pfam" id="PF08058">
    <property type="entry name" value="NPCC"/>
    <property type="match status" value="1"/>
</dbReference>
<name>A0A1G4M6Z6_LACFM</name>
<evidence type="ECO:0000256" key="1">
    <source>
        <dbReference type="SAM" id="MobiDB-lite"/>
    </source>
</evidence>
<evidence type="ECO:0000313" key="4">
    <source>
        <dbReference type="Proteomes" id="UP000190831"/>
    </source>
</evidence>
<dbReference type="Proteomes" id="UP000190831">
    <property type="component" value="Chromosome A"/>
</dbReference>
<dbReference type="OMA" id="SSKYTYM"/>
<dbReference type="EMBL" id="LT598487">
    <property type="protein sequence ID" value="SCV99581.1"/>
    <property type="molecule type" value="Genomic_DNA"/>
</dbReference>